<feature type="compositionally biased region" description="Low complexity" evidence="1">
    <location>
        <begin position="317"/>
        <end position="331"/>
    </location>
</feature>
<dbReference type="EMBL" id="JMSN01000053">
    <property type="protein sequence ID" value="KDN44241.1"/>
    <property type="molecule type" value="Genomic_DNA"/>
</dbReference>
<feature type="compositionally biased region" description="Polar residues" evidence="1">
    <location>
        <begin position="607"/>
        <end position="624"/>
    </location>
</feature>
<dbReference type="AlphaFoldDB" id="A0A066VRY6"/>
<feature type="compositionally biased region" description="Low complexity" evidence="1">
    <location>
        <begin position="107"/>
        <end position="124"/>
    </location>
</feature>
<dbReference type="RefSeq" id="XP_013242692.1">
    <property type="nucleotide sequence ID" value="XM_013387238.1"/>
</dbReference>
<feature type="region of interest" description="Disordered" evidence="1">
    <location>
        <begin position="297"/>
        <end position="347"/>
    </location>
</feature>
<feature type="region of interest" description="Disordered" evidence="1">
    <location>
        <begin position="1"/>
        <end position="166"/>
    </location>
</feature>
<organism evidence="2 3">
    <name type="scientific">Tilletiaria anomala (strain ATCC 24038 / CBS 436.72 / UBC 951)</name>
    <dbReference type="NCBI Taxonomy" id="1037660"/>
    <lineage>
        <taxon>Eukaryota</taxon>
        <taxon>Fungi</taxon>
        <taxon>Dikarya</taxon>
        <taxon>Basidiomycota</taxon>
        <taxon>Ustilaginomycotina</taxon>
        <taxon>Exobasidiomycetes</taxon>
        <taxon>Georgefischeriales</taxon>
        <taxon>Tilletiariaceae</taxon>
        <taxon>Tilletiaria</taxon>
    </lineage>
</organism>
<comment type="caution">
    <text evidence="2">The sequence shown here is derived from an EMBL/GenBank/DDBJ whole genome shotgun (WGS) entry which is preliminary data.</text>
</comment>
<dbReference type="HOGENOM" id="CLU_286702_0_0_1"/>
<dbReference type="Proteomes" id="UP000027361">
    <property type="component" value="Unassembled WGS sequence"/>
</dbReference>
<feature type="compositionally biased region" description="Basic and acidic residues" evidence="1">
    <location>
        <begin position="80"/>
        <end position="104"/>
    </location>
</feature>
<feature type="compositionally biased region" description="Basic and acidic residues" evidence="1">
    <location>
        <begin position="974"/>
        <end position="991"/>
    </location>
</feature>
<feature type="compositionally biased region" description="Polar residues" evidence="1">
    <location>
        <begin position="147"/>
        <end position="156"/>
    </location>
</feature>
<feature type="region of interest" description="Disordered" evidence="1">
    <location>
        <begin position="438"/>
        <end position="465"/>
    </location>
</feature>
<feature type="compositionally biased region" description="Basic and acidic residues" evidence="1">
    <location>
        <begin position="246"/>
        <end position="259"/>
    </location>
</feature>
<proteinExistence type="predicted"/>
<feature type="region of interest" description="Disordered" evidence="1">
    <location>
        <begin position="969"/>
        <end position="991"/>
    </location>
</feature>
<dbReference type="InParanoid" id="A0A066VRY6"/>
<feature type="region of interest" description="Disordered" evidence="1">
    <location>
        <begin position="523"/>
        <end position="542"/>
    </location>
</feature>
<dbReference type="GeneID" id="25261538"/>
<gene>
    <name evidence="2" type="ORF">K437DRAFT_139663</name>
</gene>
<accession>A0A066VRY6</accession>
<feature type="compositionally biased region" description="Low complexity" evidence="1">
    <location>
        <begin position="43"/>
        <end position="70"/>
    </location>
</feature>
<keyword evidence="3" id="KW-1185">Reference proteome</keyword>
<evidence type="ECO:0000256" key="1">
    <source>
        <dbReference type="SAM" id="MobiDB-lite"/>
    </source>
</evidence>
<feature type="region of interest" description="Disordered" evidence="1">
    <location>
        <begin position="549"/>
        <end position="633"/>
    </location>
</feature>
<feature type="compositionally biased region" description="Polar residues" evidence="1">
    <location>
        <begin position="438"/>
        <end position="457"/>
    </location>
</feature>
<protein>
    <submittedName>
        <fullName evidence="2">Uncharacterized protein</fullName>
    </submittedName>
</protein>
<feature type="region of interest" description="Disordered" evidence="1">
    <location>
        <begin position="225"/>
        <end position="274"/>
    </location>
</feature>
<feature type="compositionally biased region" description="Acidic residues" evidence="1">
    <location>
        <begin position="563"/>
        <end position="590"/>
    </location>
</feature>
<name>A0A066VRY6_TILAU</name>
<feature type="compositionally biased region" description="Basic residues" evidence="1">
    <location>
        <begin position="527"/>
        <end position="542"/>
    </location>
</feature>
<reference evidence="2 3" key="1">
    <citation type="submission" date="2014-05" db="EMBL/GenBank/DDBJ databases">
        <title>Draft genome sequence of a rare smut relative, Tilletiaria anomala UBC 951.</title>
        <authorList>
            <consortium name="DOE Joint Genome Institute"/>
            <person name="Toome M."/>
            <person name="Kuo A."/>
            <person name="Henrissat B."/>
            <person name="Lipzen A."/>
            <person name="Tritt A."/>
            <person name="Yoshinaga Y."/>
            <person name="Zane M."/>
            <person name="Barry K."/>
            <person name="Grigoriev I.V."/>
            <person name="Spatafora J.W."/>
            <person name="Aimea M.C."/>
        </authorList>
    </citation>
    <scope>NUCLEOTIDE SEQUENCE [LARGE SCALE GENOMIC DNA]</scope>
    <source>
        <strain evidence="2 3">UBC 951</strain>
    </source>
</reference>
<feature type="compositionally biased region" description="Basic residues" evidence="1">
    <location>
        <begin position="31"/>
        <end position="42"/>
    </location>
</feature>
<feature type="compositionally biased region" description="Acidic residues" evidence="1">
    <location>
        <begin position="305"/>
        <end position="316"/>
    </location>
</feature>
<evidence type="ECO:0000313" key="3">
    <source>
        <dbReference type="Proteomes" id="UP000027361"/>
    </source>
</evidence>
<sequence>MAFIQKIPSSRTRQQRAASPPPPTESERIHHSSSKVKGKSTARSRASQTQTQTQLQLQWQLQQRSQSYNDCADDEDEDNCDCHEPERNDGQDRPDADERLRAETLRSPLLHAAPLPHQPSAPAAKSGTTEPTLFVDTSAAQGYLSRGSPSKVSSTRNNRRAGGGDAALLESMDRLGAHGSVANPVKGNEKGKDDDWSVVFPGRAALKAQAATAAASAAVAVAEAEAKAREKQSETQAEDVDVFSNFEHDREEEKREDVASRSNLPPPAHDGRGMFSSAGSSYFFDFPQQADVIEEEVVVALSNHDEDDEEEEEDWPLESPSLPFSSDSSASRQRRHSGGLRATGSAAQAHTSYLGRATSADSYSTTSVIFSPFEHEHELGYGYESWSDAAAPATAPPDAVALEERERAIRLLRNVDVFYKEHHPPVTKGAAAATAAASCNQHSQSQPQWQCGPSSKQQVRHARQTPSFQEQHEFEHLLALAPSALSAGLSSTSYFAAISAAGEGAGVPLLTVGAGELFASTAPAHTRGTKRSRRCRRARQQHQRSILGMLDGDYSGAGHIANDAEEDEGQDDVVNDEDDDSDGLTDEASEDTAAAAADRHTCRSSKRSNNTSCSRSVSTVHTHQSATTSAGGGGVTLAMVRQQQKLHAKSQVKAKAKAKAKGGSNMATVHVHGVFGRRSAGAREQAHTATGKGAELRQAEQQLTAGQQQRPPLSRGERVMSAILRRVFDLEPEVLDGFFECTDSADADAPHSPAPADSAAAAPAPAAAARSPLRFGFGYDISEAPLDYMYAHAPTSVSAVASCQPHWPRSHHYHLHAHTHAMHCLAQIDELLELQQDSAAVEEKVRDREAHAVADAEADMTDIKIWSSDPATASEGALALHRYESPSSQLHAYSGIFTSADARRTSTVGTSIDTSPGRGNSSKAEALEGLPQHLEPTTIEALNALMGGVPFRIWTELAKHFGLPTPGSFISASDDPRAPMDGRRTSSADADRVSASAIEAVYSVTENAAARGEVNRSRSASSASSLSLRLGSATRSNALAIASAGAGLPARDDRDILPKAWRGRVHPAIAAQHSPKE</sequence>
<evidence type="ECO:0000313" key="2">
    <source>
        <dbReference type="EMBL" id="KDN44241.1"/>
    </source>
</evidence>
<feature type="compositionally biased region" description="Polar residues" evidence="1">
    <location>
        <begin position="7"/>
        <end position="17"/>
    </location>
</feature>